<keyword evidence="4" id="KW-1185">Reference proteome</keyword>
<dbReference type="EMBL" id="CM009753">
    <property type="protein sequence ID" value="PUZ54158.1"/>
    <property type="molecule type" value="Genomic_DNA"/>
</dbReference>
<dbReference type="GO" id="GO:0016616">
    <property type="term" value="F:oxidoreductase activity, acting on the CH-OH group of donors, NAD or NADP as acceptor"/>
    <property type="evidence" value="ECO:0007669"/>
    <property type="project" value="TreeGrafter"/>
</dbReference>
<dbReference type="SUPFAM" id="SSF51735">
    <property type="entry name" value="NAD(P)-binding Rossmann-fold domains"/>
    <property type="match status" value="1"/>
</dbReference>
<evidence type="ECO:0000313" key="4">
    <source>
        <dbReference type="Proteomes" id="UP000244336"/>
    </source>
</evidence>
<gene>
    <name evidence="3" type="ORF">GQ55_5G107500</name>
</gene>
<evidence type="ECO:0000313" key="3">
    <source>
        <dbReference type="EMBL" id="PUZ54158.1"/>
    </source>
</evidence>
<dbReference type="InterPro" id="IPR001509">
    <property type="entry name" value="Epimerase_deHydtase"/>
</dbReference>
<keyword evidence="1" id="KW-0560">Oxidoreductase</keyword>
<evidence type="ECO:0000259" key="2">
    <source>
        <dbReference type="Pfam" id="PF01370"/>
    </source>
</evidence>
<dbReference type="Pfam" id="PF01370">
    <property type="entry name" value="Epimerase"/>
    <property type="match status" value="1"/>
</dbReference>
<dbReference type="FunFam" id="3.40.50.720:FF:001191">
    <property type="entry name" value="Os01g0828100 protein"/>
    <property type="match status" value="1"/>
</dbReference>
<dbReference type="STRING" id="1504633.A0A2T7DEZ5"/>
<organism evidence="3 4">
    <name type="scientific">Panicum hallii var. hallii</name>
    <dbReference type="NCBI Taxonomy" id="1504633"/>
    <lineage>
        <taxon>Eukaryota</taxon>
        <taxon>Viridiplantae</taxon>
        <taxon>Streptophyta</taxon>
        <taxon>Embryophyta</taxon>
        <taxon>Tracheophyta</taxon>
        <taxon>Spermatophyta</taxon>
        <taxon>Magnoliopsida</taxon>
        <taxon>Liliopsida</taxon>
        <taxon>Poales</taxon>
        <taxon>Poaceae</taxon>
        <taxon>PACMAD clade</taxon>
        <taxon>Panicoideae</taxon>
        <taxon>Panicodae</taxon>
        <taxon>Paniceae</taxon>
        <taxon>Panicinae</taxon>
        <taxon>Panicum</taxon>
        <taxon>Panicum sect. Panicum</taxon>
    </lineage>
</organism>
<dbReference type="Gene3D" id="3.40.50.720">
    <property type="entry name" value="NAD(P)-binding Rossmann-like Domain"/>
    <property type="match status" value="1"/>
</dbReference>
<dbReference type="Gramene" id="PUZ54158">
    <property type="protein sequence ID" value="PUZ54158"/>
    <property type="gene ID" value="GQ55_5G107500"/>
</dbReference>
<reference evidence="3 4" key="1">
    <citation type="submission" date="2018-04" db="EMBL/GenBank/DDBJ databases">
        <title>WGS assembly of Panicum hallii var. hallii HAL2.</title>
        <authorList>
            <person name="Lovell J."/>
            <person name="Jenkins J."/>
            <person name="Lowry D."/>
            <person name="Mamidi S."/>
            <person name="Sreedasyam A."/>
            <person name="Weng X."/>
            <person name="Barry K."/>
            <person name="Bonette J."/>
            <person name="Campitelli B."/>
            <person name="Daum C."/>
            <person name="Gordon S."/>
            <person name="Gould B."/>
            <person name="Lipzen A."/>
            <person name="MacQueen A."/>
            <person name="Palacio-Mejia J."/>
            <person name="Plott C."/>
            <person name="Shakirov E."/>
            <person name="Shu S."/>
            <person name="Yoshinaga Y."/>
            <person name="Zane M."/>
            <person name="Rokhsar D."/>
            <person name="Grimwood J."/>
            <person name="Schmutz J."/>
            <person name="Juenger T."/>
        </authorList>
    </citation>
    <scope>NUCLEOTIDE SEQUENCE [LARGE SCALE GENOMIC DNA]</scope>
    <source>
        <strain evidence="4">cv. HAL2</strain>
    </source>
</reference>
<dbReference type="AlphaFoldDB" id="A0A2T7DEZ5"/>
<sequence>MEGAGDGAGAGGGRRLVCVTGGSGFIGSWLVRLLLDQGYTVHATVKNLQDEGETEHLRALQDSAGARLRLFQMNLLDPASSMRLAIEGAHGVFHLASPLALRTRDPEKELLEPAVKGTLSILRAAKDCGVARVVLMSSKSAMVPNPSWPADEAIAEDDCWADVELLEKRQLWYNVSKTLAEKSAWEFAEKEGLQLVVLNPGTTLGPFFTPSVNTSLNILLQLLRGQELELDAVYTGWVDVRDVARSAMVLYENPSAQGRHLCLASMERLVDFTAKLADLYPEFPVHRIKEDKQGWLMRAKDPSKKLIDLGVRFIPFDQTVRETVDCFRNKGLI</sequence>
<protein>
    <recommendedName>
        <fullName evidence="2">NAD-dependent epimerase/dehydratase domain-containing protein</fullName>
    </recommendedName>
</protein>
<dbReference type="OrthoDB" id="2735536at2759"/>
<dbReference type="CDD" id="cd08958">
    <property type="entry name" value="FR_SDR_e"/>
    <property type="match status" value="1"/>
</dbReference>
<proteinExistence type="predicted"/>
<dbReference type="Proteomes" id="UP000244336">
    <property type="component" value="Chromosome 5"/>
</dbReference>
<dbReference type="PANTHER" id="PTHR10366">
    <property type="entry name" value="NAD DEPENDENT EPIMERASE/DEHYDRATASE"/>
    <property type="match status" value="1"/>
</dbReference>
<name>A0A2T7DEZ5_9POAL</name>
<dbReference type="InterPro" id="IPR036291">
    <property type="entry name" value="NAD(P)-bd_dom_sf"/>
</dbReference>
<evidence type="ECO:0000256" key="1">
    <source>
        <dbReference type="ARBA" id="ARBA00023002"/>
    </source>
</evidence>
<dbReference type="InterPro" id="IPR050425">
    <property type="entry name" value="NAD(P)_dehydrat-like"/>
</dbReference>
<feature type="domain" description="NAD-dependent epimerase/dehydratase" evidence="2">
    <location>
        <begin position="17"/>
        <end position="257"/>
    </location>
</feature>
<accession>A0A2T7DEZ5</accession>
<dbReference type="PANTHER" id="PTHR10366:SF771">
    <property type="entry name" value="NAD-DEPENDENT EPIMERASE_DEHYDRATASE DOMAIN-CONTAINING PROTEIN"/>
    <property type="match status" value="1"/>
</dbReference>